<dbReference type="Proteomes" id="UP000325598">
    <property type="component" value="Unassembled WGS sequence"/>
</dbReference>
<dbReference type="InterPro" id="IPR052016">
    <property type="entry name" value="Bact_Sigma-Reg"/>
</dbReference>
<dbReference type="Gene3D" id="3.60.40.10">
    <property type="entry name" value="PPM-type phosphatase domain"/>
    <property type="match status" value="1"/>
</dbReference>
<dbReference type="PANTHER" id="PTHR43156">
    <property type="entry name" value="STAGE II SPORULATION PROTEIN E-RELATED"/>
    <property type="match status" value="1"/>
</dbReference>
<gene>
    <name evidence="3" type="ORF">San01_01290</name>
</gene>
<proteinExistence type="predicted"/>
<dbReference type="SMART" id="SM00331">
    <property type="entry name" value="PP2C_SIG"/>
    <property type="match status" value="1"/>
</dbReference>
<reference evidence="3 4" key="1">
    <citation type="submission" date="2019-10" db="EMBL/GenBank/DDBJ databases">
        <title>Whole genome shotgun sequence of Streptomyces angustmyceticus NBRC 3934.</title>
        <authorList>
            <person name="Hosoyama A."/>
            <person name="Ichikawa N."/>
            <person name="Kimura A."/>
            <person name="Kitahashi Y."/>
            <person name="Komaki H."/>
            <person name="Uohara A."/>
        </authorList>
    </citation>
    <scope>NUCLEOTIDE SEQUENCE [LARGE SCALE GENOMIC DNA]</scope>
    <source>
        <strain evidence="3 4">NBRC 3934</strain>
    </source>
</reference>
<protein>
    <recommendedName>
        <fullName evidence="2">PPM-type phosphatase domain-containing protein</fullName>
    </recommendedName>
</protein>
<evidence type="ECO:0000313" key="3">
    <source>
        <dbReference type="EMBL" id="GES27643.1"/>
    </source>
</evidence>
<dbReference type="PANTHER" id="PTHR43156:SF2">
    <property type="entry name" value="STAGE II SPORULATION PROTEIN E"/>
    <property type="match status" value="1"/>
</dbReference>
<dbReference type="FunFam" id="3.60.40.10:FF:000058">
    <property type="entry name" value="Stage II sporulation protein E"/>
    <property type="match status" value="1"/>
</dbReference>
<evidence type="ECO:0000256" key="1">
    <source>
        <dbReference type="ARBA" id="ARBA00022801"/>
    </source>
</evidence>
<comment type="caution">
    <text evidence="3">The sequence shown here is derived from an EMBL/GenBank/DDBJ whole genome shotgun (WGS) entry which is preliminary data.</text>
</comment>
<dbReference type="EMBL" id="BLAG01000004">
    <property type="protein sequence ID" value="GES27643.1"/>
    <property type="molecule type" value="Genomic_DNA"/>
</dbReference>
<dbReference type="Pfam" id="PF07228">
    <property type="entry name" value="SpoIIE"/>
    <property type="match status" value="1"/>
</dbReference>
<keyword evidence="1" id="KW-0378">Hydrolase</keyword>
<accession>A0A5J4L0M6</accession>
<dbReference type="InterPro" id="IPR036457">
    <property type="entry name" value="PPM-type-like_dom_sf"/>
</dbReference>
<dbReference type="AlphaFoldDB" id="A0A5J4L0M6"/>
<keyword evidence="4" id="KW-1185">Reference proteome</keyword>
<dbReference type="GO" id="GO:0016791">
    <property type="term" value="F:phosphatase activity"/>
    <property type="evidence" value="ECO:0007669"/>
    <property type="project" value="TreeGrafter"/>
</dbReference>
<name>A0A5J4L0M6_9ACTN</name>
<organism evidence="3 4">
    <name type="scientific">Streptomyces angustmyceticus</name>
    <dbReference type="NCBI Taxonomy" id="285578"/>
    <lineage>
        <taxon>Bacteria</taxon>
        <taxon>Bacillati</taxon>
        <taxon>Actinomycetota</taxon>
        <taxon>Actinomycetes</taxon>
        <taxon>Kitasatosporales</taxon>
        <taxon>Streptomycetaceae</taxon>
        <taxon>Streptomyces</taxon>
    </lineage>
</organism>
<dbReference type="InterPro" id="IPR001932">
    <property type="entry name" value="PPM-type_phosphatase-like_dom"/>
</dbReference>
<sequence>MAAPQGCTGQAAACLVTPVVWARRTAAHLRSAVVGRLGGQNGLMRVLPVWSRVRRWVPAVVIALAALVDVLTPRAVSSAPLLAVAPVAAVSLLTPWGIVGIGVAAMAVQTGLAFVDGTYNWQGDAAVQITLAAVTVLAVGLNRSLRSQHVSANRARYAAEVAQRAVLPTPPSRLGDLRIAARYVPAEDMALIGGDLYVMQETPYGVRAMVGDVRGKGLSAVTAVSVDIGVFRYAADHEADLPALVDCMEEALLRESQRREGLDATEGFTTALIVEFSDDLSQVRIVNRGHPAPLLLYTDGRARALAPAEEAPPLGIASLGSWTSPVETHTFPPGAMLLCFTDGVTEARDPTGAFYDPAERVPRMTQSYMRQTGHFPDPSTVLDLLAHDVSRHSGGAPQDDQALLALHRPLPVQDLLARRL</sequence>
<feature type="domain" description="PPM-type phosphatase" evidence="2">
    <location>
        <begin position="174"/>
        <end position="408"/>
    </location>
</feature>
<evidence type="ECO:0000313" key="4">
    <source>
        <dbReference type="Proteomes" id="UP000325598"/>
    </source>
</evidence>
<evidence type="ECO:0000259" key="2">
    <source>
        <dbReference type="SMART" id="SM00331"/>
    </source>
</evidence>